<dbReference type="RefSeq" id="WP_039255881.1">
    <property type="nucleotide sequence ID" value="NZ_JENJ01000047.1"/>
</dbReference>
<keyword evidence="2" id="KW-0472">Membrane</keyword>
<reference evidence="4 5" key="1">
    <citation type="submission" date="2014-01" db="EMBL/GenBank/DDBJ databases">
        <title>Plasmidome dynamics in the species complex Clostridium novyi sensu lato converts strains of independent lineages into distinctly different pathogens.</title>
        <authorList>
            <person name="Skarin H."/>
            <person name="Segerman B."/>
        </authorList>
    </citation>
    <scope>NUCLEOTIDE SEQUENCE [LARGE SCALE GENOMIC DNA]</scope>
    <source>
        <strain evidence="4 5">4552</strain>
    </source>
</reference>
<keyword evidence="2" id="KW-0812">Transmembrane</keyword>
<evidence type="ECO:0000256" key="1">
    <source>
        <dbReference type="SAM" id="MobiDB-lite"/>
    </source>
</evidence>
<dbReference type="SUPFAM" id="SSF88713">
    <property type="entry name" value="Glycoside hydrolase/deacetylase"/>
    <property type="match status" value="1"/>
</dbReference>
<sequence>MTVKKIFGKNAGSVVAVIIGFIFIFSIGFMAGNKKTKTSINPASTKTVENKTSANNSKDGTNVTKNENQASNTPAEKSKATVPQGSTAPLDPNKKVAYLTFDDGPTRKITPKVLAVLDKYNVKASFFIMGKMAEICPDLVKEERAKGHAIVNHSYSHDYKLLYSSPTNFLNDFEKCNQVLKSILGDYNGKVIRFPGGSYGKKRAPYKQVAKNAGYTYVDWNALNGDAEHQNVPADKLVARVQSTTKNKNHVVILMHDAATKSTTLEALPRIIEYLKSQGYEFATLNEEGNIPVNLPSVHSPNEKAKEVSTPSKTK</sequence>
<dbReference type="PANTHER" id="PTHR10587:SF125">
    <property type="entry name" value="POLYSACCHARIDE DEACETYLASE YHEN-RELATED"/>
    <property type="match status" value="1"/>
</dbReference>
<protein>
    <submittedName>
        <fullName evidence="4">Polysaccharide deacetylase</fullName>
    </submittedName>
</protein>
<keyword evidence="2" id="KW-1133">Transmembrane helix</keyword>
<dbReference type="CDD" id="cd10944">
    <property type="entry name" value="CE4_SmPgdA_like"/>
    <property type="match status" value="1"/>
</dbReference>
<feature type="region of interest" description="Disordered" evidence="1">
    <location>
        <begin position="292"/>
        <end position="315"/>
    </location>
</feature>
<dbReference type="PANTHER" id="PTHR10587">
    <property type="entry name" value="GLYCOSYL TRANSFERASE-RELATED"/>
    <property type="match status" value="1"/>
</dbReference>
<dbReference type="OrthoDB" id="258610at2"/>
<name>A0A0A0I397_CLONO</name>
<feature type="compositionally biased region" description="Polar residues" evidence="1">
    <location>
        <begin position="45"/>
        <end position="87"/>
    </location>
</feature>
<dbReference type="EMBL" id="JENJ01000047">
    <property type="protein sequence ID" value="KGM95118.1"/>
    <property type="molecule type" value="Genomic_DNA"/>
</dbReference>
<dbReference type="Proteomes" id="UP000030012">
    <property type="component" value="Unassembled WGS sequence"/>
</dbReference>
<feature type="domain" description="NodB homology" evidence="3">
    <location>
        <begin position="95"/>
        <end position="283"/>
    </location>
</feature>
<dbReference type="InterPro" id="IPR050248">
    <property type="entry name" value="Polysacc_deacetylase_ArnD"/>
</dbReference>
<proteinExistence type="predicted"/>
<comment type="caution">
    <text evidence="4">The sequence shown here is derived from an EMBL/GenBank/DDBJ whole genome shotgun (WGS) entry which is preliminary data.</text>
</comment>
<dbReference type="GO" id="GO:0005975">
    <property type="term" value="P:carbohydrate metabolic process"/>
    <property type="evidence" value="ECO:0007669"/>
    <property type="project" value="InterPro"/>
</dbReference>
<gene>
    <name evidence="4" type="ORF">Z968_09965</name>
</gene>
<dbReference type="PROSITE" id="PS51677">
    <property type="entry name" value="NODB"/>
    <property type="match status" value="1"/>
</dbReference>
<dbReference type="Pfam" id="PF01522">
    <property type="entry name" value="Polysacc_deac_1"/>
    <property type="match status" value="1"/>
</dbReference>
<accession>A0A0A0I397</accession>
<feature type="region of interest" description="Disordered" evidence="1">
    <location>
        <begin position="45"/>
        <end position="91"/>
    </location>
</feature>
<dbReference type="GO" id="GO:0016810">
    <property type="term" value="F:hydrolase activity, acting on carbon-nitrogen (but not peptide) bonds"/>
    <property type="evidence" value="ECO:0007669"/>
    <property type="project" value="InterPro"/>
</dbReference>
<evidence type="ECO:0000259" key="3">
    <source>
        <dbReference type="PROSITE" id="PS51677"/>
    </source>
</evidence>
<feature type="transmembrane region" description="Helical" evidence="2">
    <location>
        <begin position="12"/>
        <end position="32"/>
    </location>
</feature>
<evidence type="ECO:0000313" key="5">
    <source>
        <dbReference type="Proteomes" id="UP000030012"/>
    </source>
</evidence>
<organism evidence="4 5">
    <name type="scientific">Clostridium novyi A str. 4552</name>
    <dbReference type="NCBI Taxonomy" id="1444289"/>
    <lineage>
        <taxon>Bacteria</taxon>
        <taxon>Bacillati</taxon>
        <taxon>Bacillota</taxon>
        <taxon>Clostridia</taxon>
        <taxon>Eubacteriales</taxon>
        <taxon>Clostridiaceae</taxon>
        <taxon>Clostridium</taxon>
    </lineage>
</organism>
<evidence type="ECO:0000256" key="2">
    <source>
        <dbReference type="SAM" id="Phobius"/>
    </source>
</evidence>
<dbReference type="InterPro" id="IPR002509">
    <property type="entry name" value="NODB_dom"/>
</dbReference>
<dbReference type="InterPro" id="IPR011330">
    <property type="entry name" value="Glyco_hydro/deAcase_b/a-brl"/>
</dbReference>
<evidence type="ECO:0000313" key="4">
    <source>
        <dbReference type="EMBL" id="KGM95118.1"/>
    </source>
</evidence>
<dbReference type="AlphaFoldDB" id="A0A0A0I397"/>
<dbReference type="Gene3D" id="3.20.20.370">
    <property type="entry name" value="Glycoside hydrolase/deacetylase"/>
    <property type="match status" value="1"/>
</dbReference>